<evidence type="ECO:0000313" key="2">
    <source>
        <dbReference type="EMBL" id="WAS93520.1"/>
    </source>
</evidence>
<dbReference type="EMBL" id="CP114040">
    <property type="protein sequence ID" value="WAS93520.1"/>
    <property type="molecule type" value="Genomic_DNA"/>
</dbReference>
<evidence type="ECO:0000313" key="3">
    <source>
        <dbReference type="Proteomes" id="UP001164459"/>
    </source>
</evidence>
<feature type="signal peptide" evidence="1">
    <location>
        <begin position="1"/>
        <end position="22"/>
    </location>
</feature>
<name>A0ABY7H352_9BACT</name>
<keyword evidence="3" id="KW-1185">Reference proteome</keyword>
<sequence>MYKHIRNFFALSFLCTAASALALTACDAPDDGASPESQQTLRTPAELGLGDGWVEQEEGLWSRTGADGQEEFVGVGEPGKLHGLASLHAAEEHLALAAEAEGTEEAKARLTEIRALIVDIENAEIVAPSADEPSFRCEAQLTHFALASGAACNSVKADASVIYNNACNSITETIYTYTYATCGVVTTTHSCGPKTGISVGCGSHSYLTSATSACESYAYAASNYYSTWQLNNVKGYCEPPPTPSCGPCQAGFDCHCGEWDGCIPKNQLCE</sequence>
<accession>A0ABY7H352</accession>
<protein>
    <recommendedName>
        <fullName evidence="4">Lipoprotein</fullName>
    </recommendedName>
</protein>
<dbReference type="RefSeq" id="WP_269035858.1">
    <property type="nucleotide sequence ID" value="NZ_CP114040.1"/>
</dbReference>
<reference evidence="2" key="1">
    <citation type="submission" date="2022-11" db="EMBL/GenBank/DDBJ databases">
        <title>Minimal conservation of predation-associated metabolite biosynthetic gene clusters underscores biosynthetic potential of Myxococcota including descriptions for ten novel species: Archangium lansinium sp. nov., Myxococcus landrumus sp. nov., Nannocystis bai.</title>
        <authorList>
            <person name="Ahearne A."/>
            <person name="Stevens C."/>
            <person name="Dowd S."/>
        </authorList>
    </citation>
    <scope>NUCLEOTIDE SEQUENCE</scope>
    <source>
        <strain evidence="2">Fl3</strain>
    </source>
</reference>
<evidence type="ECO:0008006" key="4">
    <source>
        <dbReference type="Google" id="ProtNLM"/>
    </source>
</evidence>
<gene>
    <name evidence="2" type="ORF">O0S08_45895</name>
</gene>
<evidence type="ECO:0000256" key="1">
    <source>
        <dbReference type="SAM" id="SignalP"/>
    </source>
</evidence>
<keyword evidence="1" id="KW-0732">Signal</keyword>
<dbReference type="Proteomes" id="UP001164459">
    <property type="component" value="Chromosome"/>
</dbReference>
<proteinExistence type="predicted"/>
<organism evidence="2 3">
    <name type="scientific">Nannocystis punicea</name>
    <dbReference type="NCBI Taxonomy" id="2995304"/>
    <lineage>
        <taxon>Bacteria</taxon>
        <taxon>Pseudomonadati</taxon>
        <taxon>Myxococcota</taxon>
        <taxon>Polyangia</taxon>
        <taxon>Nannocystales</taxon>
        <taxon>Nannocystaceae</taxon>
        <taxon>Nannocystis</taxon>
    </lineage>
</organism>
<dbReference type="PROSITE" id="PS51257">
    <property type="entry name" value="PROKAR_LIPOPROTEIN"/>
    <property type="match status" value="1"/>
</dbReference>
<feature type="chain" id="PRO_5045740452" description="Lipoprotein" evidence="1">
    <location>
        <begin position="23"/>
        <end position="270"/>
    </location>
</feature>